<feature type="transmembrane region" description="Helical" evidence="1">
    <location>
        <begin position="6"/>
        <end position="32"/>
    </location>
</feature>
<evidence type="ECO:0000313" key="3">
    <source>
        <dbReference type="Proteomes" id="UP001202328"/>
    </source>
</evidence>
<keyword evidence="1" id="KW-1133">Transmembrane helix</keyword>
<keyword evidence="1" id="KW-0472">Membrane</keyword>
<keyword evidence="1" id="KW-0812">Transmembrane</keyword>
<accession>A0AAD4SPP9</accession>
<feature type="non-terminal residue" evidence="2">
    <location>
        <position position="59"/>
    </location>
</feature>
<evidence type="ECO:0000256" key="1">
    <source>
        <dbReference type="SAM" id="Phobius"/>
    </source>
</evidence>
<organism evidence="2 3">
    <name type="scientific">Papaver atlanticum</name>
    <dbReference type="NCBI Taxonomy" id="357466"/>
    <lineage>
        <taxon>Eukaryota</taxon>
        <taxon>Viridiplantae</taxon>
        <taxon>Streptophyta</taxon>
        <taxon>Embryophyta</taxon>
        <taxon>Tracheophyta</taxon>
        <taxon>Spermatophyta</taxon>
        <taxon>Magnoliopsida</taxon>
        <taxon>Ranunculales</taxon>
        <taxon>Papaveraceae</taxon>
        <taxon>Papaveroideae</taxon>
        <taxon>Papaver</taxon>
    </lineage>
</organism>
<comment type="caution">
    <text evidence="2">The sequence shown here is derived from an EMBL/GenBank/DDBJ whole genome shotgun (WGS) entry which is preliminary data.</text>
</comment>
<dbReference type="EMBL" id="JAJJMB010009426">
    <property type="protein sequence ID" value="KAI3913967.1"/>
    <property type="molecule type" value="Genomic_DNA"/>
</dbReference>
<sequence length="59" mass="6868">EKSKKVAKIVADCSIIICSLSTYLSIFLRLYLRKMNYKFLLETLNVRSLQLKVDKANMI</sequence>
<proteinExistence type="predicted"/>
<name>A0AAD4SPP9_9MAGN</name>
<reference evidence="2" key="1">
    <citation type="submission" date="2022-04" db="EMBL/GenBank/DDBJ databases">
        <title>A functionally conserved STORR gene fusion in Papaver species that diverged 16.8 million years ago.</title>
        <authorList>
            <person name="Catania T."/>
        </authorList>
    </citation>
    <scope>NUCLEOTIDE SEQUENCE</scope>
    <source>
        <strain evidence="2">S-188037</strain>
    </source>
</reference>
<dbReference type="Proteomes" id="UP001202328">
    <property type="component" value="Unassembled WGS sequence"/>
</dbReference>
<evidence type="ECO:0000313" key="2">
    <source>
        <dbReference type="EMBL" id="KAI3913967.1"/>
    </source>
</evidence>
<gene>
    <name evidence="2" type="ORF">MKW98_010779</name>
</gene>
<protein>
    <submittedName>
        <fullName evidence="2">Uncharacterized protein</fullName>
    </submittedName>
</protein>
<dbReference type="AlphaFoldDB" id="A0AAD4SPP9"/>
<keyword evidence="3" id="KW-1185">Reference proteome</keyword>